<dbReference type="Proteomes" id="UP000188268">
    <property type="component" value="Unassembled WGS sequence"/>
</dbReference>
<dbReference type="AlphaFoldDB" id="A0A1R3IJC2"/>
<keyword evidence="3" id="KW-1185">Reference proteome</keyword>
<organism evidence="2 3">
    <name type="scientific">Corchorus capsularis</name>
    <name type="common">Jute</name>
    <dbReference type="NCBI Taxonomy" id="210143"/>
    <lineage>
        <taxon>Eukaryota</taxon>
        <taxon>Viridiplantae</taxon>
        <taxon>Streptophyta</taxon>
        <taxon>Embryophyta</taxon>
        <taxon>Tracheophyta</taxon>
        <taxon>Spermatophyta</taxon>
        <taxon>Magnoliopsida</taxon>
        <taxon>eudicotyledons</taxon>
        <taxon>Gunneridae</taxon>
        <taxon>Pentapetalae</taxon>
        <taxon>rosids</taxon>
        <taxon>malvids</taxon>
        <taxon>Malvales</taxon>
        <taxon>Malvaceae</taxon>
        <taxon>Grewioideae</taxon>
        <taxon>Apeibeae</taxon>
        <taxon>Corchorus</taxon>
    </lineage>
</organism>
<dbReference type="EMBL" id="AWWV01009971">
    <property type="protein sequence ID" value="OMO82675.1"/>
    <property type="molecule type" value="Genomic_DNA"/>
</dbReference>
<evidence type="ECO:0000313" key="2">
    <source>
        <dbReference type="EMBL" id="OMO82675.1"/>
    </source>
</evidence>
<name>A0A1R3IJC2_COCAP</name>
<evidence type="ECO:0000313" key="3">
    <source>
        <dbReference type="Proteomes" id="UP000188268"/>
    </source>
</evidence>
<dbReference type="OrthoDB" id="10497735at2759"/>
<accession>A0A1R3IJC2</accession>
<comment type="caution">
    <text evidence="2">The sequence shown here is derived from an EMBL/GenBank/DDBJ whole genome shotgun (WGS) entry which is preliminary data.</text>
</comment>
<dbReference type="Gramene" id="OMO82675">
    <property type="protein sequence ID" value="OMO82675"/>
    <property type="gene ID" value="CCACVL1_11816"/>
</dbReference>
<protein>
    <submittedName>
        <fullName evidence="2">Uncharacterized protein</fullName>
    </submittedName>
</protein>
<keyword evidence="1" id="KW-0175">Coiled coil</keyword>
<reference evidence="2 3" key="1">
    <citation type="submission" date="2013-09" db="EMBL/GenBank/DDBJ databases">
        <title>Corchorus capsularis genome sequencing.</title>
        <authorList>
            <person name="Alam M."/>
            <person name="Haque M.S."/>
            <person name="Islam M.S."/>
            <person name="Emdad E.M."/>
            <person name="Islam M.M."/>
            <person name="Ahmed B."/>
            <person name="Halim A."/>
            <person name="Hossen Q.M.M."/>
            <person name="Hossain M.Z."/>
            <person name="Ahmed R."/>
            <person name="Khan M.M."/>
            <person name="Islam R."/>
            <person name="Rashid M.M."/>
            <person name="Khan S.A."/>
            <person name="Rahman M.S."/>
            <person name="Alam M."/>
        </authorList>
    </citation>
    <scope>NUCLEOTIDE SEQUENCE [LARGE SCALE GENOMIC DNA]</scope>
    <source>
        <strain evidence="3">cv. CVL-1</strain>
        <tissue evidence="2">Whole seedling</tissue>
    </source>
</reference>
<gene>
    <name evidence="2" type="ORF">CCACVL1_11816</name>
</gene>
<proteinExistence type="predicted"/>
<feature type="coiled-coil region" evidence="1">
    <location>
        <begin position="92"/>
        <end position="119"/>
    </location>
</feature>
<evidence type="ECO:0000256" key="1">
    <source>
        <dbReference type="SAM" id="Coils"/>
    </source>
</evidence>
<sequence>MAPIGLGQALKQARSTISKQTAGLKDAASDARKAVSNTIPRVKTGLKMAGTFGGDLLAVHGRDLIYLTSSAITVKAYVFNQDEEIKKIGHTTQELATKLDDVKATLDEVNSEVKILNNNKRFRFGFC</sequence>